<gene>
    <name evidence="1" type="ORF">JJQ90_25425</name>
</gene>
<dbReference type="PANTHER" id="PTHR45088:SF1">
    <property type="entry name" value="OS04G0476000 PROTEIN"/>
    <property type="match status" value="1"/>
</dbReference>
<comment type="caution">
    <text evidence="1">The sequence shown here is derived from an EMBL/GenBank/DDBJ whole genome shotgun (WGS) entry which is preliminary data.</text>
</comment>
<evidence type="ECO:0000313" key="2">
    <source>
        <dbReference type="Proteomes" id="UP000689967"/>
    </source>
</evidence>
<name>A0ABS6HED2_9PROT</name>
<dbReference type="SMART" id="SM00671">
    <property type="entry name" value="SEL1"/>
    <property type="match status" value="5"/>
</dbReference>
<dbReference type="RefSeq" id="WP_216879110.1">
    <property type="nucleotide sequence ID" value="NZ_JAERQM010000011.1"/>
</dbReference>
<reference evidence="1 2" key="1">
    <citation type="submission" date="2021-01" db="EMBL/GenBank/DDBJ databases">
        <title>Roseomonas sp. nov, a bacterium isolated from an oil production mixture in Yumen Oilfield.</title>
        <authorList>
            <person name="Wu D."/>
        </authorList>
    </citation>
    <scope>NUCLEOTIDE SEQUENCE [LARGE SCALE GENOMIC DNA]</scope>
    <source>
        <strain evidence="1 2">ROY-5-3</strain>
    </source>
</reference>
<proteinExistence type="predicted"/>
<protein>
    <submittedName>
        <fullName evidence="1">Sel1 repeat family protein</fullName>
    </submittedName>
</protein>
<dbReference type="PANTHER" id="PTHR45088">
    <property type="entry name" value="OSJNBA0022H21.17 PROTEIN"/>
    <property type="match status" value="1"/>
</dbReference>
<dbReference type="InterPro" id="IPR006597">
    <property type="entry name" value="Sel1-like"/>
</dbReference>
<sequence length="322" mass="35514">MIAGRWVPASLALVLTACMQQTPPRTGGGFGQTVQICRAGEDCRVVPTEQLRNTTLPVDGRGERQADPDLYRGENPAELQQAAREGDARAAYRMGQVLEFGLGGRGRNPAEAMRWYEQAAEANHHWAQFRLAQMLESGRRDRGRAVRLTVAAAEGGVAQAAYNLGMMHRSGQGVARDAGEAARWLTVAAENGVPEAQYNLGLMYFRGDGVPRQLYDALSWMRQAAQGGYLPAQKAVGRLYMTGLDTMGQDLTEARSWLSLAASRGDREAQGWLRQLDREVREERAFQRELQLQAAETQALWASIALAAFLAPPPVIVYSRRW</sequence>
<keyword evidence="2" id="KW-1185">Reference proteome</keyword>
<evidence type="ECO:0000313" key="1">
    <source>
        <dbReference type="EMBL" id="MBU8547085.1"/>
    </source>
</evidence>
<organism evidence="1 2">
    <name type="scientific">Falsiroseomonas oleicola</name>
    <dbReference type="NCBI Taxonomy" id="2801474"/>
    <lineage>
        <taxon>Bacteria</taxon>
        <taxon>Pseudomonadati</taxon>
        <taxon>Pseudomonadota</taxon>
        <taxon>Alphaproteobacteria</taxon>
        <taxon>Acetobacterales</taxon>
        <taxon>Roseomonadaceae</taxon>
        <taxon>Falsiroseomonas</taxon>
    </lineage>
</organism>
<dbReference type="Pfam" id="PF08238">
    <property type="entry name" value="Sel1"/>
    <property type="match status" value="5"/>
</dbReference>
<accession>A0ABS6HED2</accession>
<dbReference type="Proteomes" id="UP000689967">
    <property type="component" value="Unassembled WGS sequence"/>
</dbReference>
<dbReference type="EMBL" id="JAERQM010000011">
    <property type="protein sequence ID" value="MBU8547085.1"/>
    <property type="molecule type" value="Genomic_DNA"/>
</dbReference>
<dbReference type="PROSITE" id="PS51257">
    <property type="entry name" value="PROKAR_LIPOPROTEIN"/>
    <property type="match status" value="1"/>
</dbReference>
<dbReference type="InterPro" id="IPR053301">
    <property type="entry name" value="F-box_motif"/>
</dbReference>